<proteinExistence type="predicted"/>
<dbReference type="EMBL" id="JBHTLU010000015">
    <property type="protein sequence ID" value="MFD1221373.1"/>
    <property type="molecule type" value="Genomic_DNA"/>
</dbReference>
<evidence type="ECO:0000313" key="4">
    <source>
        <dbReference type="Proteomes" id="UP001597180"/>
    </source>
</evidence>
<feature type="domain" description="VOC" evidence="2">
    <location>
        <begin position="6"/>
        <end position="128"/>
    </location>
</feature>
<dbReference type="PROSITE" id="PS51819">
    <property type="entry name" value="VOC"/>
    <property type="match status" value="2"/>
</dbReference>
<gene>
    <name evidence="3" type="ORF">ACFQ4B_14700</name>
</gene>
<dbReference type="Pfam" id="PF00903">
    <property type="entry name" value="Glyoxalase"/>
    <property type="match status" value="2"/>
</dbReference>
<name>A0ABW3UK62_9BACL</name>
<comment type="caution">
    <text evidence="3">The sequence shown here is derived from an EMBL/GenBank/DDBJ whole genome shotgun (WGS) entry which is preliminary data.</text>
</comment>
<organism evidence="3 4">
    <name type="scientific">Paenibacillus vulneris</name>
    <dbReference type="NCBI Taxonomy" id="1133364"/>
    <lineage>
        <taxon>Bacteria</taxon>
        <taxon>Bacillati</taxon>
        <taxon>Bacillota</taxon>
        <taxon>Bacilli</taxon>
        <taxon>Bacillales</taxon>
        <taxon>Paenibacillaceae</taxon>
        <taxon>Paenibacillus</taxon>
    </lineage>
</organism>
<protein>
    <submittedName>
        <fullName evidence="3">VOC family protein</fullName>
    </submittedName>
</protein>
<keyword evidence="1" id="KW-0479">Metal-binding</keyword>
<dbReference type="InterPro" id="IPR029068">
    <property type="entry name" value="Glyas_Bleomycin-R_OHBP_Dase"/>
</dbReference>
<dbReference type="SUPFAM" id="SSF54593">
    <property type="entry name" value="Glyoxalase/Bleomycin resistance protein/Dihydroxybiphenyl dioxygenase"/>
    <property type="match status" value="2"/>
</dbReference>
<reference evidence="4" key="1">
    <citation type="journal article" date="2019" name="Int. J. Syst. Evol. Microbiol.">
        <title>The Global Catalogue of Microorganisms (GCM) 10K type strain sequencing project: providing services to taxonomists for standard genome sequencing and annotation.</title>
        <authorList>
            <consortium name="The Broad Institute Genomics Platform"/>
            <consortium name="The Broad Institute Genome Sequencing Center for Infectious Disease"/>
            <person name="Wu L."/>
            <person name="Ma J."/>
        </authorList>
    </citation>
    <scope>NUCLEOTIDE SEQUENCE [LARGE SCALE GENOMIC DNA]</scope>
    <source>
        <strain evidence="4">CCUG 53270</strain>
    </source>
</reference>
<accession>A0ABW3UK62</accession>
<keyword evidence="4" id="KW-1185">Reference proteome</keyword>
<dbReference type="Gene3D" id="3.10.180.10">
    <property type="entry name" value="2,3-Dihydroxybiphenyl 1,2-Dioxygenase, domain 1"/>
    <property type="match status" value="2"/>
</dbReference>
<dbReference type="PANTHER" id="PTHR43048:SF3">
    <property type="entry name" value="METHYLMALONYL-COA EPIMERASE, MITOCHONDRIAL"/>
    <property type="match status" value="1"/>
</dbReference>
<dbReference type="RefSeq" id="WP_079909863.1">
    <property type="nucleotide sequence ID" value="NZ_BAABJG010000021.1"/>
</dbReference>
<evidence type="ECO:0000259" key="2">
    <source>
        <dbReference type="PROSITE" id="PS51819"/>
    </source>
</evidence>
<dbReference type="PANTHER" id="PTHR43048">
    <property type="entry name" value="METHYLMALONYL-COA EPIMERASE"/>
    <property type="match status" value="1"/>
</dbReference>
<evidence type="ECO:0000256" key="1">
    <source>
        <dbReference type="ARBA" id="ARBA00022723"/>
    </source>
</evidence>
<sequence length="260" mass="29252">MGKQISSSLTVLMVSDAERSQAFYRDVLGFDVTPWWAVKDGLHGLALKLLQAGDASAVRPNPPAKGSSIGVDVYAYVEHWDALDQMYNDFRTKGAKIAKEPVIYPDQGPWKEFIVEDPDGYHLAFGGINGTRAHYSIEAHVDNVVVWVRDIDRAVERYSRLMGLEVRKEDRHTNQLHQFHLANGTNLLLDSNGMEHIPVPEKGPVLFHLSTSNIDKAIQHTRECGFEVVYGIHRFDQVAFFNIRDEDGNIISVCQKHAAK</sequence>
<dbReference type="Proteomes" id="UP001597180">
    <property type="component" value="Unassembled WGS sequence"/>
</dbReference>
<evidence type="ECO:0000313" key="3">
    <source>
        <dbReference type="EMBL" id="MFD1221373.1"/>
    </source>
</evidence>
<dbReference type="InterPro" id="IPR051785">
    <property type="entry name" value="MMCE/EMCE_epimerase"/>
</dbReference>
<dbReference type="InterPro" id="IPR004360">
    <property type="entry name" value="Glyas_Fos-R_dOase_dom"/>
</dbReference>
<feature type="domain" description="VOC" evidence="2">
    <location>
        <begin position="140"/>
        <end position="256"/>
    </location>
</feature>
<dbReference type="InterPro" id="IPR037523">
    <property type="entry name" value="VOC_core"/>
</dbReference>